<reference evidence="2 3" key="1">
    <citation type="submission" date="2019-09" db="EMBL/GenBank/DDBJ databases">
        <title>A chromosome-level genome assembly of the Chinese tupelo Nyssa sinensis.</title>
        <authorList>
            <person name="Yang X."/>
            <person name="Kang M."/>
            <person name="Yang Y."/>
            <person name="Xiong H."/>
            <person name="Wang M."/>
            <person name="Zhang Z."/>
            <person name="Wang Z."/>
            <person name="Wu H."/>
            <person name="Ma T."/>
            <person name="Liu J."/>
            <person name="Xi Z."/>
        </authorList>
    </citation>
    <scope>NUCLEOTIDE SEQUENCE [LARGE SCALE GENOMIC DNA]</scope>
    <source>
        <strain evidence="2">J267</strain>
        <tissue evidence="2">Leaf</tissue>
    </source>
</reference>
<dbReference type="AlphaFoldDB" id="A0A5J5BFQ6"/>
<dbReference type="Proteomes" id="UP000325577">
    <property type="component" value="Linkage Group LG13"/>
</dbReference>
<evidence type="ECO:0000256" key="1">
    <source>
        <dbReference type="ARBA" id="ARBA00006974"/>
    </source>
</evidence>
<dbReference type="Pfam" id="PF02519">
    <property type="entry name" value="Auxin_inducible"/>
    <property type="match status" value="1"/>
</dbReference>
<dbReference type="EMBL" id="CM018036">
    <property type="protein sequence ID" value="KAA8540662.1"/>
    <property type="molecule type" value="Genomic_DNA"/>
</dbReference>
<gene>
    <name evidence="2" type="ORF">F0562_024419</name>
</gene>
<accession>A0A5J5BFQ6</accession>
<dbReference type="OrthoDB" id="660486at2759"/>
<sequence>MIKSSCQVDSEYEQCNKAMDEGEGKKKSTFKLWVRCLSVLGGHGKSSAMPSNRSESWHCTKKTSKGCFSVYVGPEKQRFMVKIQYVNHPLFKMLLEDAALEYGYNSEGPILLPCDVNLFYKVFAEIESKETRPGWGFAYGSCSPFNPSGRLGCSDMAKGYGSYLLLTPAP</sequence>
<evidence type="ECO:0008006" key="4">
    <source>
        <dbReference type="Google" id="ProtNLM"/>
    </source>
</evidence>
<keyword evidence="3" id="KW-1185">Reference proteome</keyword>
<dbReference type="PANTHER" id="PTHR31374:SF199">
    <property type="entry name" value="SMALL AUXIN-UP RNA-RELATED"/>
    <property type="match status" value="1"/>
</dbReference>
<name>A0A5J5BFQ6_9ASTE</name>
<dbReference type="InterPro" id="IPR003676">
    <property type="entry name" value="SAUR_fam"/>
</dbReference>
<dbReference type="PANTHER" id="PTHR31374">
    <property type="entry name" value="AUXIN-INDUCED PROTEIN-LIKE-RELATED"/>
    <property type="match status" value="1"/>
</dbReference>
<organism evidence="2 3">
    <name type="scientific">Nyssa sinensis</name>
    <dbReference type="NCBI Taxonomy" id="561372"/>
    <lineage>
        <taxon>Eukaryota</taxon>
        <taxon>Viridiplantae</taxon>
        <taxon>Streptophyta</taxon>
        <taxon>Embryophyta</taxon>
        <taxon>Tracheophyta</taxon>
        <taxon>Spermatophyta</taxon>
        <taxon>Magnoliopsida</taxon>
        <taxon>eudicotyledons</taxon>
        <taxon>Gunneridae</taxon>
        <taxon>Pentapetalae</taxon>
        <taxon>asterids</taxon>
        <taxon>Cornales</taxon>
        <taxon>Nyssaceae</taxon>
        <taxon>Nyssa</taxon>
    </lineage>
</organism>
<proteinExistence type="inferred from homology"/>
<protein>
    <recommendedName>
        <fullName evidence="4">Auxin-responsive protein</fullName>
    </recommendedName>
</protein>
<comment type="similarity">
    <text evidence="1">Belongs to the ARG7 family.</text>
</comment>
<evidence type="ECO:0000313" key="3">
    <source>
        <dbReference type="Proteomes" id="UP000325577"/>
    </source>
</evidence>
<evidence type="ECO:0000313" key="2">
    <source>
        <dbReference type="EMBL" id="KAA8540662.1"/>
    </source>
</evidence>
<dbReference type="GO" id="GO:0009733">
    <property type="term" value="P:response to auxin"/>
    <property type="evidence" value="ECO:0007669"/>
    <property type="project" value="InterPro"/>
</dbReference>